<evidence type="ECO:0000313" key="6">
    <source>
        <dbReference type="Proteomes" id="UP000248021"/>
    </source>
</evidence>
<dbReference type="GO" id="GO:0046872">
    <property type="term" value="F:metal ion binding"/>
    <property type="evidence" value="ECO:0007669"/>
    <property type="project" value="UniProtKB-KW"/>
</dbReference>
<accession>A0A2V3UGT4</accession>
<dbReference type="GO" id="GO:0016832">
    <property type="term" value="F:aldehyde-lyase activity"/>
    <property type="evidence" value="ECO:0007669"/>
    <property type="project" value="TreeGrafter"/>
</dbReference>
<dbReference type="InterPro" id="IPR050251">
    <property type="entry name" value="HpcH-HpaI_aldolase"/>
</dbReference>
<dbReference type="PANTHER" id="PTHR30502">
    <property type="entry name" value="2-KETO-3-DEOXY-L-RHAMNONATE ALDOLASE"/>
    <property type="match status" value="1"/>
</dbReference>
<dbReference type="EMBL" id="QJJK01000002">
    <property type="protein sequence ID" value="PXW63425.1"/>
    <property type="molecule type" value="Genomic_DNA"/>
</dbReference>
<dbReference type="OrthoDB" id="9802624at2"/>
<dbReference type="InterPro" id="IPR040442">
    <property type="entry name" value="Pyrv_kinase-like_dom_sf"/>
</dbReference>
<dbReference type="Gene3D" id="3.20.20.60">
    <property type="entry name" value="Phosphoenolpyruvate-binding domains"/>
    <property type="match status" value="1"/>
</dbReference>
<comment type="similarity">
    <text evidence="1">Belongs to the HpcH/HpaI aldolase family.</text>
</comment>
<comment type="caution">
    <text evidence="5">The sequence shown here is derived from an EMBL/GenBank/DDBJ whole genome shotgun (WGS) entry which is preliminary data.</text>
</comment>
<evidence type="ECO:0000256" key="3">
    <source>
        <dbReference type="ARBA" id="ARBA00023239"/>
    </source>
</evidence>
<dbReference type="Proteomes" id="UP000248021">
    <property type="component" value="Unassembled WGS sequence"/>
</dbReference>
<sequence length="256" mass="26832">MTGIRPAAIEFRNRVMRKEHVLGTFIKTPSSHTTEIIGSVGYDFVIIDQEHAPFDRGTIDLACLGARASGIAALVRVAEPTAASILSVLDLGATGVLVPHVDCAEKARMIAAACRYRGGARGFSNTTRAGDFGGAAFADHIASQDAQTTCIAMIEDEAALGQLDEIAAVEGLDAFFIGRGDLTAALGVERMEEAVRQITAAARKAGMTTMVLVSSKADARAMRQLGATAFVVSNDQNFLKSAAAAALQDYGDPAAW</sequence>
<gene>
    <name evidence="5" type="ORF">C7450_102341</name>
</gene>
<evidence type="ECO:0000259" key="4">
    <source>
        <dbReference type="Pfam" id="PF03328"/>
    </source>
</evidence>
<protein>
    <submittedName>
        <fullName evidence="5">2-keto-3-deoxy-L-rhamnonate aldolase RhmA</fullName>
    </submittedName>
</protein>
<dbReference type="GO" id="GO:0005737">
    <property type="term" value="C:cytoplasm"/>
    <property type="evidence" value="ECO:0007669"/>
    <property type="project" value="TreeGrafter"/>
</dbReference>
<keyword evidence="3" id="KW-0456">Lyase</keyword>
<name>A0A2V3UGT4_9HYPH</name>
<dbReference type="RefSeq" id="WP_110373566.1">
    <property type="nucleotide sequence ID" value="NZ_JAHBRY010000002.1"/>
</dbReference>
<dbReference type="SUPFAM" id="SSF51621">
    <property type="entry name" value="Phosphoenolpyruvate/pyruvate domain"/>
    <property type="match status" value="1"/>
</dbReference>
<keyword evidence="6" id="KW-1185">Reference proteome</keyword>
<keyword evidence="2" id="KW-0479">Metal-binding</keyword>
<organism evidence="5 6">
    <name type="scientific">Chelatococcus asaccharovorans</name>
    <dbReference type="NCBI Taxonomy" id="28210"/>
    <lineage>
        <taxon>Bacteria</taxon>
        <taxon>Pseudomonadati</taxon>
        <taxon>Pseudomonadota</taxon>
        <taxon>Alphaproteobacteria</taxon>
        <taxon>Hyphomicrobiales</taxon>
        <taxon>Chelatococcaceae</taxon>
        <taxon>Chelatococcus</taxon>
    </lineage>
</organism>
<dbReference type="Pfam" id="PF03328">
    <property type="entry name" value="HpcH_HpaI"/>
    <property type="match status" value="1"/>
</dbReference>
<dbReference type="InterPro" id="IPR005000">
    <property type="entry name" value="Aldolase/citrate-lyase_domain"/>
</dbReference>
<dbReference type="PANTHER" id="PTHR30502:SF0">
    <property type="entry name" value="PHOSPHOENOLPYRUVATE CARBOXYLASE FAMILY PROTEIN"/>
    <property type="match status" value="1"/>
</dbReference>
<evidence type="ECO:0000256" key="1">
    <source>
        <dbReference type="ARBA" id="ARBA00005568"/>
    </source>
</evidence>
<reference evidence="5 6" key="1">
    <citation type="submission" date="2018-05" db="EMBL/GenBank/DDBJ databases">
        <title>Genomic Encyclopedia of Type Strains, Phase IV (KMG-IV): sequencing the most valuable type-strain genomes for metagenomic binning, comparative biology and taxonomic classification.</title>
        <authorList>
            <person name="Goeker M."/>
        </authorList>
    </citation>
    <scope>NUCLEOTIDE SEQUENCE [LARGE SCALE GENOMIC DNA]</scope>
    <source>
        <strain evidence="5 6">DSM 6462</strain>
    </source>
</reference>
<proteinExistence type="inferred from homology"/>
<evidence type="ECO:0000313" key="5">
    <source>
        <dbReference type="EMBL" id="PXW63425.1"/>
    </source>
</evidence>
<feature type="domain" description="HpcH/HpaI aldolase/citrate lyase" evidence="4">
    <location>
        <begin position="23"/>
        <end position="235"/>
    </location>
</feature>
<evidence type="ECO:0000256" key="2">
    <source>
        <dbReference type="ARBA" id="ARBA00022723"/>
    </source>
</evidence>
<dbReference type="AlphaFoldDB" id="A0A2V3UGT4"/>
<dbReference type="InterPro" id="IPR015813">
    <property type="entry name" value="Pyrv/PenolPyrv_kinase-like_dom"/>
</dbReference>